<dbReference type="PRINTS" id="PR00031">
    <property type="entry name" value="HTHREPRESSR"/>
</dbReference>
<dbReference type="Pfam" id="PF00046">
    <property type="entry name" value="Homeodomain"/>
    <property type="match status" value="1"/>
</dbReference>
<dbReference type="InterPro" id="IPR000047">
    <property type="entry name" value="HTH_motif"/>
</dbReference>
<evidence type="ECO:0000256" key="10">
    <source>
        <dbReference type="SAM" id="MobiDB-lite"/>
    </source>
</evidence>
<feature type="domain" description="OAR" evidence="12">
    <location>
        <begin position="303"/>
        <end position="316"/>
    </location>
</feature>
<gene>
    <name evidence="13" type="ORF">MNOR_LOCUS728</name>
</gene>
<comment type="subcellular location">
    <subcellularLocation>
        <location evidence="1 8 9">Nucleus</location>
    </subcellularLocation>
</comment>
<comment type="similarity">
    <text evidence="6">Belongs to the paired homeobox family. Unc-4 subfamily.</text>
</comment>
<feature type="compositionally biased region" description="Polar residues" evidence="10">
    <location>
        <begin position="1"/>
        <end position="16"/>
    </location>
</feature>
<protein>
    <recommendedName>
        <fullName evidence="7">Homeobox protein unc-4</fullName>
    </recommendedName>
</protein>
<dbReference type="PROSITE" id="PS00027">
    <property type="entry name" value="HOMEOBOX_1"/>
    <property type="match status" value="1"/>
</dbReference>
<dbReference type="InterPro" id="IPR052631">
    <property type="entry name" value="Paired_homeobox_Bicoid"/>
</dbReference>
<evidence type="ECO:0000259" key="12">
    <source>
        <dbReference type="PROSITE" id="PS50803"/>
    </source>
</evidence>
<keyword evidence="14" id="KW-1185">Reference proteome</keyword>
<feature type="domain" description="Homeobox" evidence="11">
    <location>
        <begin position="31"/>
        <end position="91"/>
    </location>
</feature>
<evidence type="ECO:0000256" key="1">
    <source>
        <dbReference type="ARBA" id="ARBA00004123"/>
    </source>
</evidence>
<dbReference type="AlphaFoldDB" id="A0AAV2PIR1"/>
<keyword evidence="2" id="KW-0217">Developmental protein</keyword>
<evidence type="ECO:0000256" key="9">
    <source>
        <dbReference type="RuleBase" id="RU000682"/>
    </source>
</evidence>
<evidence type="ECO:0000256" key="8">
    <source>
        <dbReference type="PROSITE-ProRule" id="PRU00108"/>
    </source>
</evidence>
<evidence type="ECO:0000256" key="6">
    <source>
        <dbReference type="ARBA" id="ARBA00038351"/>
    </source>
</evidence>
<proteinExistence type="inferred from homology"/>
<evidence type="ECO:0000256" key="5">
    <source>
        <dbReference type="ARBA" id="ARBA00023242"/>
    </source>
</evidence>
<evidence type="ECO:0000256" key="3">
    <source>
        <dbReference type="ARBA" id="ARBA00023125"/>
    </source>
</evidence>
<dbReference type="InterPro" id="IPR003654">
    <property type="entry name" value="OAR_dom"/>
</dbReference>
<keyword evidence="4 8" id="KW-0371">Homeobox</keyword>
<accession>A0AAV2PIR1</accession>
<keyword evidence="5 8" id="KW-0539">Nucleus</keyword>
<dbReference type="InterPro" id="IPR017970">
    <property type="entry name" value="Homeobox_CS"/>
</dbReference>
<sequence length="326" mass="35179">MAPASQTRPSVPSPTQGKKEQDGPDTPHQKVKQRRSRTNFTLEQLNELERLFDETHYPDAFMREELSQRLGLSEARVQVWFQNRRAKCRKHESQMHKGGRQLCHFLEEGSSGVVREAALALSVRMMEAALDGGSSGVVRMEAALALSGWRQNWYCPQRNSTAKKYNLTRHGNIREIYFAGMLLSPPGGPGGPLGMMPSSAGLGGSQSVSVPLEACRVGPYVSPLRIHGGGPAFDRLPSLPGLSLDPALISAAHQYAAAAVSLICGSSGGGSLISPSLLYYPHPTYPLALSALAAAERISSKTSSIAELRLKARKHAEALGLTMPQT</sequence>
<name>A0AAV2PIR1_MEGNR</name>
<feature type="compositionally biased region" description="Basic and acidic residues" evidence="10">
    <location>
        <begin position="17"/>
        <end position="28"/>
    </location>
</feature>
<dbReference type="SUPFAM" id="SSF46689">
    <property type="entry name" value="Homeodomain-like"/>
    <property type="match status" value="1"/>
</dbReference>
<dbReference type="EMBL" id="CAXKWB010000169">
    <property type="protein sequence ID" value="CAL4059629.1"/>
    <property type="molecule type" value="Genomic_DNA"/>
</dbReference>
<dbReference type="Pfam" id="PF03826">
    <property type="entry name" value="OAR"/>
    <property type="match status" value="1"/>
</dbReference>
<dbReference type="Proteomes" id="UP001497623">
    <property type="component" value="Unassembled WGS sequence"/>
</dbReference>
<feature type="non-terminal residue" evidence="13">
    <location>
        <position position="326"/>
    </location>
</feature>
<dbReference type="SMART" id="SM00389">
    <property type="entry name" value="HOX"/>
    <property type="match status" value="1"/>
</dbReference>
<evidence type="ECO:0000256" key="4">
    <source>
        <dbReference type="ARBA" id="ARBA00023155"/>
    </source>
</evidence>
<dbReference type="InterPro" id="IPR009057">
    <property type="entry name" value="Homeodomain-like_sf"/>
</dbReference>
<feature type="DNA-binding region" description="Homeobox" evidence="8">
    <location>
        <begin position="33"/>
        <end position="92"/>
    </location>
</feature>
<comment type="caution">
    <text evidence="13">The sequence shown here is derived from an EMBL/GenBank/DDBJ whole genome shotgun (WGS) entry which is preliminary data.</text>
</comment>
<dbReference type="FunFam" id="1.10.10.60:FF:000057">
    <property type="entry name" value="Short stature homeobox 2"/>
    <property type="match status" value="1"/>
</dbReference>
<evidence type="ECO:0000256" key="7">
    <source>
        <dbReference type="ARBA" id="ARBA00069290"/>
    </source>
</evidence>
<organism evidence="13 14">
    <name type="scientific">Meganyctiphanes norvegica</name>
    <name type="common">Northern krill</name>
    <name type="synonym">Thysanopoda norvegica</name>
    <dbReference type="NCBI Taxonomy" id="48144"/>
    <lineage>
        <taxon>Eukaryota</taxon>
        <taxon>Metazoa</taxon>
        <taxon>Ecdysozoa</taxon>
        <taxon>Arthropoda</taxon>
        <taxon>Crustacea</taxon>
        <taxon>Multicrustacea</taxon>
        <taxon>Malacostraca</taxon>
        <taxon>Eumalacostraca</taxon>
        <taxon>Eucarida</taxon>
        <taxon>Euphausiacea</taxon>
        <taxon>Euphausiidae</taxon>
        <taxon>Meganyctiphanes</taxon>
    </lineage>
</organism>
<dbReference type="PROSITE" id="PS50071">
    <property type="entry name" value="HOMEOBOX_2"/>
    <property type="match status" value="1"/>
</dbReference>
<evidence type="ECO:0000313" key="13">
    <source>
        <dbReference type="EMBL" id="CAL4059629.1"/>
    </source>
</evidence>
<evidence type="ECO:0000259" key="11">
    <source>
        <dbReference type="PROSITE" id="PS50071"/>
    </source>
</evidence>
<keyword evidence="3 8" id="KW-0238">DNA-binding</keyword>
<evidence type="ECO:0000256" key="2">
    <source>
        <dbReference type="ARBA" id="ARBA00022473"/>
    </source>
</evidence>
<dbReference type="PROSITE" id="PS50803">
    <property type="entry name" value="OAR"/>
    <property type="match status" value="1"/>
</dbReference>
<dbReference type="CDD" id="cd00086">
    <property type="entry name" value="homeodomain"/>
    <property type="match status" value="1"/>
</dbReference>
<evidence type="ECO:0000313" key="14">
    <source>
        <dbReference type="Proteomes" id="UP001497623"/>
    </source>
</evidence>
<dbReference type="GO" id="GO:0000981">
    <property type="term" value="F:DNA-binding transcription factor activity, RNA polymerase II-specific"/>
    <property type="evidence" value="ECO:0007669"/>
    <property type="project" value="InterPro"/>
</dbReference>
<feature type="region of interest" description="Disordered" evidence="10">
    <location>
        <begin position="1"/>
        <end position="38"/>
    </location>
</feature>
<reference evidence="13 14" key="1">
    <citation type="submission" date="2024-05" db="EMBL/GenBank/DDBJ databases">
        <authorList>
            <person name="Wallberg A."/>
        </authorList>
    </citation>
    <scope>NUCLEOTIDE SEQUENCE [LARGE SCALE GENOMIC DNA]</scope>
</reference>
<dbReference type="InterPro" id="IPR001356">
    <property type="entry name" value="HD"/>
</dbReference>
<dbReference type="GO" id="GO:1990837">
    <property type="term" value="F:sequence-specific double-stranded DNA binding"/>
    <property type="evidence" value="ECO:0007669"/>
    <property type="project" value="TreeGrafter"/>
</dbReference>
<dbReference type="PANTHER" id="PTHR46255">
    <property type="entry name" value="SHORT STATURE HOMEOBOX"/>
    <property type="match status" value="1"/>
</dbReference>
<dbReference type="Gene3D" id="1.10.10.60">
    <property type="entry name" value="Homeodomain-like"/>
    <property type="match status" value="1"/>
</dbReference>
<dbReference type="GO" id="GO:0005634">
    <property type="term" value="C:nucleus"/>
    <property type="evidence" value="ECO:0007669"/>
    <property type="project" value="UniProtKB-SubCell"/>
</dbReference>
<dbReference type="PANTHER" id="PTHR46255:SF3">
    <property type="entry name" value="HOMEOBOX DOMAIN-CONTAINING PROTEIN"/>
    <property type="match status" value="1"/>
</dbReference>